<dbReference type="InterPro" id="IPR036390">
    <property type="entry name" value="WH_DNA-bd_sf"/>
</dbReference>
<protein>
    <submittedName>
        <fullName evidence="1">Transcriptional regulator, BadM/Rrf2 family</fullName>
    </submittedName>
</protein>
<organism evidence="1 2">
    <name type="scientific">Candidatus Sulfuritelmatomonas gaucii</name>
    <dbReference type="NCBI Taxonomy" id="2043161"/>
    <lineage>
        <taxon>Bacteria</taxon>
        <taxon>Pseudomonadati</taxon>
        <taxon>Acidobacteriota</taxon>
        <taxon>Terriglobia</taxon>
        <taxon>Terriglobales</taxon>
        <taxon>Acidobacteriaceae</taxon>
        <taxon>Candidatus Sulfuritelmatomonas</taxon>
    </lineage>
</organism>
<dbReference type="InterPro" id="IPR000944">
    <property type="entry name" value="Tscrpt_reg_Rrf2"/>
</dbReference>
<dbReference type="Gene3D" id="1.10.10.10">
    <property type="entry name" value="Winged helix-like DNA-binding domain superfamily/Winged helix DNA-binding domain"/>
    <property type="match status" value="1"/>
</dbReference>
<dbReference type="NCBIfam" id="TIGR00738">
    <property type="entry name" value="rrf2_super"/>
    <property type="match status" value="1"/>
</dbReference>
<dbReference type="PANTHER" id="PTHR33221:SF2">
    <property type="entry name" value="TRANSCRIPTIONAL REGULATOR"/>
    <property type="match status" value="1"/>
</dbReference>
<dbReference type="AlphaFoldDB" id="A0A2N9L249"/>
<reference evidence="2" key="1">
    <citation type="submission" date="2018-02" db="EMBL/GenBank/DDBJ databases">
        <authorList>
            <person name="Hausmann B."/>
        </authorList>
    </citation>
    <scope>NUCLEOTIDE SEQUENCE [LARGE SCALE GENOMIC DNA]</scope>
    <source>
        <strain evidence="2">Peat soil MAG SbA5</strain>
    </source>
</reference>
<dbReference type="Pfam" id="PF02082">
    <property type="entry name" value="Rrf2"/>
    <property type="match status" value="1"/>
</dbReference>
<dbReference type="GO" id="GO:0005829">
    <property type="term" value="C:cytosol"/>
    <property type="evidence" value="ECO:0007669"/>
    <property type="project" value="TreeGrafter"/>
</dbReference>
<dbReference type="PROSITE" id="PS51197">
    <property type="entry name" value="HTH_RRF2_2"/>
    <property type="match status" value="1"/>
</dbReference>
<proteinExistence type="predicted"/>
<dbReference type="Proteomes" id="UP000239735">
    <property type="component" value="Unassembled WGS sequence"/>
</dbReference>
<dbReference type="InterPro" id="IPR036388">
    <property type="entry name" value="WH-like_DNA-bd_sf"/>
</dbReference>
<dbReference type="PROSITE" id="PS01332">
    <property type="entry name" value="HTH_RRF2_1"/>
    <property type="match status" value="1"/>
</dbReference>
<accession>A0A2N9L249</accession>
<evidence type="ECO:0000313" key="1">
    <source>
        <dbReference type="EMBL" id="SPE17368.1"/>
    </source>
</evidence>
<dbReference type="InterPro" id="IPR030489">
    <property type="entry name" value="TR_Rrf2-type_CS"/>
</dbReference>
<dbReference type="PANTHER" id="PTHR33221">
    <property type="entry name" value="WINGED HELIX-TURN-HELIX TRANSCRIPTIONAL REGULATOR, RRF2 FAMILY"/>
    <property type="match status" value="1"/>
</dbReference>
<name>A0A2N9L249_9BACT</name>
<dbReference type="SUPFAM" id="SSF46785">
    <property type="entry name" value="Winged helix' DNA-binding domain"/>
    <property type="match status" value="1"/>
</dbReference>
<dbReference type="GO" id="GO:0003700">
    <property type="term" value="F:DNA-binding transcription factor activity"/>
    <property type="evidence" value="ECO:0007669"/>
    <property type="project" value="TreeGrafter"/>
</dbReference>
<dbReference type="EMBL" id="OKRB01000001">
    <property type="protein sequence ID" value="SPE17368.1"/>
    <property type="molecule type" value="Genomic_DNA"/>
</dbReference>
<sequence>MKRPNSSMQLTRGADYAVRVMIQLASPESDGRLSLPGLAAATDAPESFLSKVLQSLARAGLITSRRGQAGGFRITPRGRDSSMREVIEAVDGPICLNVCLAHGPSCTRKAQCPAHPVWARAQRALFDVLSSVTVATMAAQAQAPGRANAPAAIPGLHPHANPAK</sequence>
<evidence type="ECO:0000313" key="2">
    <source>
        <dbReference type="Proteomes" id="UP000239735"/>
    </source>
</evidence>
<gene>
    <name evidence="1" type="ORF">SBA5_10054</name>
</gene>